<feature type="region of interest" description="Disordered" evidence="2">
    <location>
        <begin position="61"/>
        <end position="116"/>
    </location>
</feature>
<keyword evidence="1" id="KW-0175">Coiled coil</keyword>
<keyword evidence="4" id="KW-1185">Reference proteome</keyword>
<feature type="coiled-coil region" evidence="1">
    <location>
        <begin position="117"/>
        <end position="144"/>
    </location>
</feature>
<gene>
    <name evidence="3" type="ORF">T23_08860</name>
</gene>
<accession>A0ABM8IM35</accession>
<evidence type="ECO:0000256" key="1">
    <source>
        <dbReference type="SAM" id="Coils"/>
    </source>
</evidence>
<protein>
    <submittedName>
        <fullName evidence="3">Uncharacterized protein</fullName>
    </submittedName>
</protein>
<reference evidence="3" key="1">
    <citation type="journal article" date="2024" name="Int. J. Syst. Evol. Microbiol.">
        <title>Turicibacter faecis sp. nov., isolated from faeces of heart failure mouse model.</title>
        <authorList>
            <person name="Imamura Y."/>
            <person name="Motooka D."/>
            <person name="Nakajima Y."/>
            <person name="Ito S."/>
            <person name="Kitakaze M."/>
            <person name="Iida T."/>
            <person name="Nakamura S."/>
        </authorList>
    </citation>
    <scope>NUCLEOTIDE SEQUENCE</scope>
    <source>
        <strain evidence="3">TC023</strain>
    </source>
</reference>
<dbReference type="EMBL" id="AP028127">
    <property type="protein sequence ID" value="BEH90784.1"/>
    <property type="molecule type" value="Genomic_DNA"/>
</dbReference>
<evidence type="ECO:0000256" key="2">
    <source>
        <dbReference type="SAM" id="MobiDB-lite"/>
    </source>
</evidence>
<name>A0ABM8IM35_9FIRM</name>
<proteinExistence type="predicted"/>
<sequence length="148" mass="16562">MDFQNVNPELFIVVGELLGNVLSNELPFNVQNAVGNWLQLVGQAIETYNAQQQYYQQGPGRYFTPDSFNVDNPHCQNKQGSSNQTSSNQGASSEDDVLPKSSRASTDSGSTPDIEHLVRLQETVELLMSRLEQLEKEIKTLKEMDRGK</sequence>
<feature type="compositionally biased region" description="Polar residues" evidence="2">
    <location>
        <begin position="102"/>
        <end position="111"/>
    </location>
</feature>
<evidence type="ECO:0000313" key="3">
    <source>
        <dbReference type="EMBL" id="BEH90784.1"/>
    </source>
</evidence>
<organism evidence="3 4">
    <name type="scientific">Turicibacter faecis</name>
    <dbReference type="NCBI Taxonomy" id="2963365"/>
    <lineage>
        <taxon>Bacteria</taxon>
        <taxon>Bacillati</taxon>
        <taxon>Bacillota</taxon>
        <taxon>Erysipelotrichia</taxon>
        <taxon>Erysipelotrichales</taxon>
        <taxon>Turicibacteraceae</taxon>
        <taxon>Turicibacter</taxon>
    </lineage>
</organism>
<dbReference type="Proteomes" id="UP001432099">
    <property type="component" value="Chromosome"/>
</dbReference>
<dbReference type="RefSeq" id="WP_161831643.1">
    <property type="nucleotide sequence ID" value="NZ_AP028127.1"/>
</dbReference>
<feature type="compositionally biased region" description="Low complexity" evidence="2">
    <location>
        <begin position="76"/>
        <end position="92"/>
    </location>
</feature>
<evidence type="ECO:0000313" key="4">
    <source>
        <dbReference type="Proteomes" id="UP001432099"/>
    </source>
</evidence>